<dbReference type="HOGENOM" id="CLU_012281_0_0_6"/>
<dbReference type="OrthoDB" id="9816482at2"/>
<keyword evidence="6" id="KW-1185">Reference proteome</keyword>
<dbReference type="STRING" id="351671.XDD1_0702"/>
<dbReference type="InterPro" id="IPR003594">
    <property type="entry name" value="HATPase_dom"/>
</dbReference>
<evidence type="ECO:0000259" key="2">
    <source>
        <dbReference type="PROSITE" id="PS50109"/>
    </source>
</evidence>
<dbReference type="SMART" id="SM00387">
    <property type="entry name" value="HATPase_c"/>
    <property type="match status" value="1"/>
</dbReference>
<sequence length="991" mass="113217">MESISFKTRARTIDHLGREQIADCPTAISELWKNAYDAYASKVELNIFDGEIPVATLVDNGHGMDIEEFKSKWLVIGTESKAGRSITQESDRLGFPERIKQGQKGIGRLSCAALGSLLLIISKRKNSSFVAALIDWRFFENPYLMLDDVFIPIVEFDNKKELEKLLPNMFDSLLSNILGDENSIGDDPTARTLRLVGAWNRLEDQEVHGGNLSTKERVLKTANKDIFDERMLSTWSVWTGESTHGTAMFMAEIHDDLKAQIPFDVSSDGDTALIKARNSLKQTLINFTDPFSKLGESKIDDFSTSVVIWNGHVQRVIIDDVRSFDLSNLELLEHIVDGVIDDEGYFHGYIKAFGEKIEDVVIKPVRKYKTKSNTKFGAFNIRIGSYEYNKSNSTLSDDLNDFFTKQSELYGGVRIYRDGLRVMPYGREDNDYFEIEKRRSQNAGRYFWSNRRTFGRIAITRKDNPNLKDKAGREGLLDNTASKMFREVVENILISTAFKYLGRESDIRKVHLEDVAALKATQKAEADRKKLIQKERKRIKNAINENFGLLKCKLQDLKDLQHRYTNVEEILTLEDAKEFKKTVSCFNDEMQKFSLSPVPNNLGSVESDYKNYRRIELEARGIIKILDESANVSLSSLSNKTDYDIAIDIFNEKKRYINSFIRKTASLGKELLQDELNRFNDLIGKQSKIFQHSLANLLEDLNLEKVPLSLVLRKIDDEYQKQLVESNQRLIPYITAIQNIREQIDLEGLAIHSLNETAKWKQEAERLNSLAQLGITVEVIGHEVEALDSTISRGLNSLRNASFTEQEKRIFDDINYAQQSLSDKWRFLSPLKLSGEKIKKNITGKDIFDYINNFFGNAFELRGISFEMTSSFECFSITDFPSRIYPVFINLVNNSRYWVCQQDVDNKKILLDFSEGEVFVSDNGPGVDSDDIEQLFTLFFTRKHRGGRGVGLYLCRTNLQPGGHSIRYEVNESGKKLSGANFAIKFNGITK</sequence>
<gene>
    <name evidence="4" type="ORF">LY16_02402</name>
    <name evidence="3" type="ORF">XDD1_0702</name>
</gene>
<dbReference type="Proteomes" id="UP000032721">
    <property type="component" value="Chromosome"/>
</dbReference>
<dbReference type="InterPro" id="IPR036890">
    <property type="entry name" value="HATPase_C_sf"/>
</dbReference>
<dbReference type="Pfam" id="PF13589">
    <property type="entry name" value="HATPase_c_3"/>
    <property type="match status" value="1"/>
</dbReference>
<dbReference type="KEGG" id="xdo:XDD1_0702"/>
<protein>
    <submittedName>
        <fullName evidence="3">Inner membrane ABC transporter permease protein YejB</fullName>
    </submittedName>
    <submittedName>
        <fullName evidence="4">Signal transduction histidine kinase</fullName>
    </submittedName>
</protein>
<keyword evidence="4" id="KW-0418">Kinase</keyword>
<dbReference type="GO" id="GO:0016301">
    <property type="term" value="F:kinase activity"/>
    <property type="evidence" value="ECO:0007669"/>
    <property type="project" value="UniProtKB-KW"/>
</dbReference>
<dbReference type="EMBL" id="VNHN01000040">
    <property type="protein sequence ID" value="TYP03198.1"/>
    <property type="molecule type" value="Genomic_DNA"/>
</dbReference>
<evidence type="ECO:0000313" key="4">
    <source>
        <dbReference type="EMBL" id="TYP03198.1"/>
    </source>
</evidence>
<evidence type="ECO:0000313" key="6">
    <source>
        <dbReference type="Proteomes" id="UP000324170"/>
    </source>
</evidence>
<dbReference type="InterPro" id="IPR005467">
    <property type="entry name" value="His_kinase_dom"/>
</dbReference>
<dbReference type="InterPro" id="IPR043836">
    <property type="entry name" value="DHp"/>
</dbReference>
<dbReference type="AlphaFoldDB" id="A0A068QRF2"/>
<name>A0A068QRF2_9GAMM</name>
<evidence type="ECO:0000313" key="3">
    <source>
        <dbReference type="EMBL" id="CDG16405.1"/>
    </source>
</evidence>
<feature type="domain" description="Histidine kinase" evidence="2">
    <location>
        <begin position="779"/>
        <end position="990"/>
    </location>
</feature>
<keyword evidence="1" id="KW-0597">Phosphoprotein</keyword>
<dbReference type="EMBL" id="FO704550">
    <property type="protein sequence ID" value="CDG16405.1"/>
    <property type="molecule type" value="Genomic_DNA"/>
</dbReference>
<dbReference type="SUPFAM" id="SSF55874">
    <property type="entry name" value="ATPase domain of HSP90 chaperone/DNA topoisomerase II/histidine kinase"/>
    <property type="match status" value="2"/>
</dbReference>
<dbReference type="Pfam" id="PF19191">
    <property type="entry name" value="HEF_HK"/>
    <property type="match status" value="1"/>
</dbReference>
<keyword evidence="4" id="KW-0808">Transferase</keyword>
<dbReference type="PROSITE" id="PS50109">
    <property type="entry name" value="HIS_KIN"/>
    <property type="match status" value="1"/>
</dbReference>
<proteinExistence type="predicted"/>
<evidence type="ECO:0000256" key="1">
    <source>
        <dbReference type="ARBA" id="ARBA00022553"/>
    </source>
</evidence>
<dbReference type="RefSeq" id="WP_045968642.1">
    <property type="nucleotide sequence ID" value="NZ_CAWMED010000001.1"/>
</dbReference>
<accession>A0A068QRF2</accession>
<reference evidence="3 5" key="1">
    <citation type="submission" date="2013-07" db="EMBL/GenBank/DDBJ databases">
        <authorList>
            <person name="Genoscope - CEA"/>
        </authorList>
    </citation>
    <scope>NUCLEOTIDE SEQUENCE [LARGE SCALE GENOMIC DNA]</scope>
    <source>
        <strain evidence="3">FRM16</strain>
        <strain evidence="5">FRM16 / DSM 17909</strain>
    </source>
</reference>
<reference evidence="4 6" key="2">
    <citation type="submission" date="2019-07" db="EMBL/GenBank/DDBJ databases">
        <title>Genomic Encyclopedia of Type Strains, Phase I: the one thousand microbial genomes (KMG-I) project.</title>
        <authorList>
            <person name="Kyrpides N."/>
        </authorList>
    </citation>
    <scope>NUCLEOTIDE SEQUENCE [LARGE SCALE GENOMIC DNA]</scope>
    <source>
        <strain evidence="4 6">DSM 17909</strain>
    </source>
</reference>
<evidence type="ECO:0000313" key="5">
    <source>
        <dbReference type="Proteomes" id="UP000032721"/>
    </source>
</evidence>
<organism evidence="3 5">
    <name type="scientific">Xenorhabdus doucetiae</name>
    <dbReference type="NCBI Taxonomy" id="351671"/>
    <lineage>
        <taxon>Bacteria</taxon>
        <taxon>Pseudomonadati</taxon>
        <taxon>Pseudomonadota</taxon>
        <taxon>Gammaproteobacteria</taxon>
        <taxon>Enterobacterales</taxon>
        <taxon>Morganellaceae</taxon>
        <taxon>Xenorhabdus</taxon>
    </lineage>
</organism>
<dbReference type="Pfam" id="PF02518">
    <property type="entry name" value="HATPase_c"/>
    <property type="match status" value="1"/>
</dbReference>
<dbReference type="Proteomes" id="UP000324170">
    <property type="component" value="Unassembled WGS sequence"/>
</dbReference>
<dbReference type="Gene3D" id="3.30.565.10">
    <property type="entry name" value="Histidine kinase-like ATPase, C-terminal domain"/>
    <property type="match status" value="2"/>
</dbReference>